<dbReference type="EMBL" id="LR796429">
    <property type="protein sequence ID" value="CAB4144162.1"/>
    <property type="molecule type" value="Genomic_DNA"/>
</dbReference>
<feature type="domain" description="Peptidase M15C" evidence="1">
    <location>
        <begin position="98"/>
        <end position="159"/>
    </location>
</feature>
<dbReference type="Pfam" id="PF13539">
    <property type="entry name" value="Peptidase_M15_4"/>
    <property type="match status" value="1"/>
</dbReference>
<dbReference type="Gene3D" id="3.30.1380.10">
    <property type="match status" value="1"/>
</dbReference>
<keyword evidence="2" id="KW-0378">Hydrolase</keyword>
<proteinExistence type="predicted"/>
<evidence type="ECO:0000313" key="2">
    <source>
        <dbReference type="EMBL" id="CAB4144162.1"/>
    </source>
</evidence>
<evidence type="ECO:0000259" key="1">
    <source>
        <dbReference type="Pfam" id="PF13539"/>
    </source>
</evidence>
<gene>
    <name evidence="2" type="ORF">UFOVP470_18</name>
</gene>
<accession>A0A6J5MD74</accession>
<organism evidence="2">
    <name type="scientific">uncultured Caudovirales phage</name>
    <dbReference type="NCBI Taxonomy" id="2100421"/>
    <lineage>
        <taxon>Viruses</taxon>
        <taxon>Duplodnaviria</taxon>
        <taxon>Heunggongvirae</taxon>
        <taxon>Uroviricota</taxon>
        <taxon>Caudoviricetes</taxon>
        <taxon>Peduoviridae</taxon>
        <taxon>Maltschvirus</taxon>
        <taxon>Maltschvirus maltsch</taxon>
    </lineage>
</organism>
<keyword evidence="2" id="KW-0645">Protease</keyword>
<keyword evidence="2" id="KW-0121">Carboxypeptidase</keyword>
<dbReference type="InterPro" id="IPR039561">
    <property type="entry name" value="Peptidase_M15C"/>
</dbReference>
<name>A0A6J5MD74_9CAUD</name>
<dbReference type="SUPFAM" id="SSF55166">
    <property type="entry name" value="Hedgehog/DD-peptidase"/>
    <property type="match status" value="1"/>
</dbReference>
<protein>
    <submittedName>
        <fullName evidence="2">D-alanyl-D-alanine carboxypeptidase</fullName>
    </submittedName>
</protein>
<dbReference type="InterPro" id="IPR009045">
    <property type="entry name" value="Zn_M74/Hedgehog-like"/>
</dbReference>
<dbReference type="GO" id="GO:0004180">
    <property type="term" value="F:carboxypeptidase activity"/>
    <property type="evidence" value="ECO:0007669"/>
    <property type="project" value="UniProtKB-KW"/>
</dbReference>
<sequence>MSWPLQKDCDTFYGNPRGRNGQASLTWIKANLVPIVPPYTLFYADKPIKSFLMHHKCADATRHALDAILSETKSDKRLLTKSGANVFGGSFNFRLMRGGSKLSMHSWGCAIDLDPANNGFHDETPKFLTYPFVVKAFEDVGATWGGRWKGRACDGMHFQFANVGV</sequence>
<reference evidence="2" key="1">
    <citation type="submission" date="2020-04" db="EMBL/GenBank/DDBJ databases">
        <authorList>
            <person name="Chiriac C."/>
            <person name="Salcher M."/>
            <person name="Ghai R."/>
            <person name="Kavagutti S V."/>
        </authorList>
    </citation>
    <scope>NUCLEOTIDE SEQUENCE</scope>
</reference>